<dbReference type="AlphaFoldDB" id="A0A0E9TGS4"/>
<organism evidence="1">
    <name type="scientific">Anguilla anguilla</name>
    <name type="common">European freshwater eel</name>
    <name type="synonym">Muraena anguilla</name>
    <dbReference type="NCBI Taxonomy" id="7936"/>
    <lineage>
        <taxon>Eukaryota</taxon>
        <taxon>Metazoa</taxon>
        <taxon>Chordata</taxon>
        <taxon>Craniata</taxon>
        <taxon>Vertebrata</taxon>
        <taxon>Euteleostomi</taxon>
        <taxon>Actinopterygii</taxon>
        <taxon>Neopterygii</taxon>
        <taxon>Teleostei</taxon>
        <taxon>Anguilliformes</taxon>
        <taxon>Anguillidae</taxon>
        <taxon>Anguilla</taxon>
    </lineage>
</organism>
<sequence>MQYMHKSLAVMNICSYLNHSLYQYTELKSV</sequence>
<reference evidence="1" key="1">
    <citation type="submission" date="2014-11" db="EMBL/GenBank/DDBJ databases">
        <authorList>
            <person name="Amaro Gonzalez C."/>
        </authorList>
    </citation>
    <scope>NUCLEOTIDE SEQUENCE</scope>
</reference>
<evidence type="ECO:0000313" key="1">
    <source>
        <dbReference type="EMBL" id="JAH52771.1"/>
    </source>
</evidence>
<name>A0A0E9TGS4_ANGAN</name>
<dbReference type="EMBL" id="GBXM01055806">
    <property type="protein sequence ID" value="JAH52771.1"/>
    <property type="molecule type" value="Transcribed_RNA"/>
</dbReference>
<proteinExistence type="predicted"/>
<protein>
    <submittedName>
        <fullName evidence="1">Uncharacterized protein</fullName>
    </submittedName>
</protein>
<reference evidence="1" key="2">
    <citation type="journal article" date="2015" name="Fish Shellfish Immunol.">
        <title>Early steps in the European eel (Anguilla anguilla)-Vibrio vulnificus interaction in the gills: Role of the RtxA13 toxin.</title>
        <authorList>
            <person name="Callol A."/>
            <person name="Pajuelo D."/>
            <person name="Ebbesson L."/>
            <person name="Teles M."/>
            <person name="MacKenzie S."/>
            <person name="Amaro C."/>
        </authorList>
    </citation>
    <scope>NUCLEOTIDE SEQUENCE</scope>
</reference>
<accession>A0A0E9TGS4</accession>